<protein>
    <submittedName>
        <fullName evidence="6">Energy-coupling factor transporter transmembrane component T</fullName>
    </submittedName>
    <submittedName>
        <fullName evidence="7">Energy-coupling factor transporter transmembrane protein EcfT</fullName>
    </submittedName>
</protein>
<feature type="transmembrane region" description="Helical" evidence="5">
    <location>
        <begin position="114"/>
        <end position="134"/>
    </location>
</feature>
<evidence type="ECO:0000313" key="7">
    <source>
        <dbReference type="EMBL" id="PPJ75063.1"/>
    </source>
</evidence>
<dbReference type="OMA" id="WGLIHIT"/>
<accession>A0A2A1K527</accession>
<dbReference type="AlphaFoldDB" id="A0A2A1K527"/>
<dbReference type="CDD" id="cd16914">
    <property type="entry name" value="EcfT"/>
    <property type="match status" value="1"/>
</dbReference>
<keyword evidence="3 5" id="KW-1133">Transmembrane helix</keyword>
<organism evidence="7 8">
    <name type="scientific">Staphylococcus haemolyticus</name>
    <dbReference type="NCBI Taxonomy" id="1283"/>
    <lineage>
        <taxon>Bacteria</taxon>
        <taxon>Bacillati</taxon>
        <taxon>Bacillota</taxon>
        <taxon>Bacilli</taxon>
        <taxon>Bacillales</taxon>
        <taxon>Staphylococcaceae</taxon>
        <taxon>Staphylococcus</taxon>
    </lineage>
</organism>
<dbReference type="GeneID" id="74185585"/>
<dbReference type="PANTHER" id="PTHR43723">
    <property type="entry name" value="COBALT TRANSPORT PROTEIN CBIQ"/>
    <property type="match status" value="1"/>
</dbReference>
<keyword evidence="9" id="KW-1185">Reference proteome</keyword>
<reference evidence="7 8" key="1">
    <citation type="submission" date="2017-11" db="EMBL/GenBank/DDBJ databases">
        <authorList>
            <person name="Founou R.C."/>
            <person name="Founou L."/>
            <person name="Allam M."/>
            <person name="Ismail A."/>
            <person name="Essack S.Y."/>
        </authorList>
    </citation>
    <scope>NUCLEOTIDE SEQUENCE [LARGE SCALE GENOMIC DNA]</scope>
    <source>
        <strain evidence="7 8">G811N2B1</strain>
    </source>
</reference>
<dbReference type="Pfam" id="PF02361">
    <property type="entry name" value="CbiQ"/>
    <property type="match status" value="1"/>
</dbReference>
<dbReference type="GO" id="GO:0043190">
    <property type="term" value="C:ATP-binding cassette (ABC) transporter complex"/>
    <property type="evidence" value="ECO:0007669"/>
    <property type="project" value="TreeGrafter"/>
</dbReference>
<evidence type="ECO:0000256" key="5">
    <source>
        <dbReference type="SAM" id="Phobius"/>
    </source>
</evidence>
<evidence type="ECO:0000256" key="4">
    <source>
        <dbReference type="ARBA" id="ARBA00023136"/>
    </source>
</evidence>
<dbReference type="EMBL" id="JAVSOO010000033">
    <property type="protein sequence ID" value="MDT4287439.1"/>
    <property type="molecule type" value="Genomic_DNA"/>
</dbReference>
<evidence type="ECO:0000256" key="1">
    <source>
        <dbReference type="ARBA" id="ARBA00004141"/>
    </source>
</evidence>
<dbReference type="GO" id="GO:0006824">
    <property type="term" value="P:cobalt ion transport"/>
    <property type="evidence" value="ECO:0007669"/>
    <property type="project" value="TreeGrafter"/>
</dbReference>
<feature type="transmembrane region" description="Helical" evidence="5">
    <location>
        <begin position="64"/>
        <end position="84"/>
    </location>
</feature>
<dbReference type="STRING" id="1283.ShL2_01751"/>
<keyword evidence="2 5" id="KW-0812">Transmembrane</keyword>
<dbReference type="RefSeq" id="WP_011276155.1">
    <property type="nucleotide sequence ID" value="NZ_BKAY01000029.1"/>
</dbReference>
<dbReference type="PANTHER" id="PTHR43723:SF1">
    <property type="entry name" value="COBALT TRANSPORT PROTEIN CBIQ"/>
    <property type="match status" value="1"/>
</dbReference>
<dbReference type="KEGG" id="shh:ShL2_01751"/>
<keyword evidence="4 5" id="KW-0472">Membrane</keyword>
<evidence type="ECO:0000256" key="2">
    <source>
        <dbReference type="ARBA" id="ARBA00022692"/>
    </source>
</evidence>
<comment type="caution">
    <text evidence="7">The sequence shown here is derived from an EMBL/GenBank/DDBJ whole genome shotgun (WGS) entry which is preliminary data.</text>
</comment>
<feature type="transmembrane region" description="Helical" evidence="5">
    <location>
        <begin position="146"/>
        <end position="167"/>
    </location>
</feature>
<feature type="transmembrane region" description="Helical" evidence="5">
    <location>
        <begin position="12"/>
        <end position="33"/>
    </location>
</feature>
<dbReference type="InterPro" id="IPR052770">
    <property type="entry name" value="Cobalt_transport_CbiQ"/>
</dbReference>
<feature type="transmembrane region" description="Helical" evidence="5">
    <location>
        <begin position="39"/>
        <end position="57"/>
    </location>
</feature>
<evidence type="ECO:0000313" key="6">
    <source>
        <dbReference type="EMBL" id="MDT4287439.1"/>
    </source>
</evidence>
<evidence type="ECO:0000313" key="9">
    <source>
        <dbReference type="Proteomes" id="UP001269271"/>
    </source>
</evidence>
<dbReference type="InterPro" id="IPR003339">
    <property type="entry name" value="ABC/ECF_trnsptr_transmembrane"/>
</dbReference>
<dbReference type="Proteomes" id="UP000238153">
    <property type="component" value="Unassembled WGS sequence"/>
</dbReference>
<gene>
    <name evidence="7" type="ORF">CV019_06565</name>
    <name evidence="6" type="ORF">RO950_10660</name>
</gene>
<feature type="transmembrane region" description="Helical" evidence="5">
    <location>
        <begin position="234"/>
        <end position="254"/>
    </location>
</feature>
<name>A0A2A1K527_STAHA</name>
<dbReference type="Proteomes" id="UP001269271">
    <property type="component" value="Unassembled WGS sequence"/>
</dbReference>
<reference evidence="6 9" key="2">
    <citation type="submission" date="2023-08" db="EMBL/GenBank/DDBJ databases">
        <title>Genomic surveillance of Staphylococcus haemolyticus neonatal outbreak in southern France.</title>
        <authorList>
            <person name="Magnan C."/>
            <person name="Morsli M."/>
            <person name="Thiery B."/>
            <person name="Salipante F."/>
            <person name="Attar J."/>
            <person name="Massimo D.M."/>
            <person name="Ory J."/>
            <person name="Pantel A."/>
            <person name="Lavigne J.-P."/>
        </authorList>
    </citation>
    <scope>NUCLEOTIDE SEQUENCE [LARGE SCALE GENOMIC DNA]</scope>
    <source>
        <strain evidence="6 9">NSH026</strain>
    </source>
</reference>
<dbReference type="EMBL" id="PGWX01000283">
    <property type="protein sequence ID" value="PPJ75063.1"/>
    <property type="molecule type" value="Genomic_DNA"/>
</dbReference>
<sequence>MFERWKKHYSFVDDVNIITKLLLGVALFIFIIFVHNFDYMIYITIIMFLFLMAFNGTQFKITGAFILATVLFALLSSLFMILYGDGTHMLFKWGIIQISTESIVRGLHLSLRTITVSMFGILLALTSEIVMIFYSLMQHLKVKPKIAYAFMAAIRMVPLIFTSLIQLRRSLKMRYQMIDASNYRGLKRLKHLLIPILSQNIRRAHQLSVAMESKGFKDGPRTYYYKAPFSYKDILFVICVVAILIIAFYLSQYFPITGITDARVSGYTS</sequence>
<evidence type="ECO:0000256" key="3">
    <source>
        <dbReference type="ARBA" id="ARBA00022989"/>
    </source>
</evidence>
<comment type="subcellular location">
    <subcellularLocation>
        <location evidence="1">Membrane</location>
        <topology evidence="1">Multi-pass membrane protein</topology>
    </subcellularLocation>
</comment>
<evidence type="ECO:0000313" key="8">
    <source>
        <dbReference type="Proteomes" id="UP000238153"/>
    </source>
</evidence>
<proteinExistence type="predicted"/>